<sequence length="360" mass="38857">MDINLNGDISPTGCGANWLRSQLPAPDEPVTLRVNSGGGDVYEAITMVNILRAHPGPVTAIVEGLAASAASYLIAGAAEKVTMRPGAEIMVHRPWTALEGDGPALVKAAGDLERLGTTLARTYATKAGGTEAQWNEYMAEETWFSADEAVASGLADDVLDARPAAHVARTPIMAHYKYRSRAQAPTPDLKENPVGPDTTTPEHTTAPAFTDEQWTKFCQLLDLEPDSTIDQALDLLAATVDKLSTDDPATDTSGTPLARSRRVLLDRTTYTELISASREGIQIRAEREAKAREDEVDRWIQENRIGHATRARAVAMAHRDMQAARDLFGAIPAGTVHREEIGHAQSIDAHAQGDNPTWVR</sequence>
<evidence type="ECO:0000313" key="9">
    <source>
        <dbReference type="Proteomes" id="UP000247696"/>
    </source>
</evidence>
<dbReference type="KEGG" id="cpre:Csp1_25670"/>
<evidence type="ECO:0000256" key="6">
    <source>
        <dbReference type="RuleBase" id="RU003567"/>
    </source>
</evidence>
<dbReference type="GO" id="GO:0009368">
    <property type="term" value="C:endopeptidase Clp complex"/>
    <property type="evidence" value="ECO:0007669"/>
    <property type="project" value="TreeGrafter"/>
</dbReference>
<keyword evidence="2" id="KW-0963">Cytoplasm</keyword>
<dbReference type="NCBIfam" id="NF045542">
    <property type="entry name" value="Clp_rel_HeadMat"/>
    <property type="match status" value="1"/>
</dbReference>
<reference evidence="9" key="1">
    <citation type="submission" date="2017-11" db="EMBL/GenBank/DDBJ databases">
        <title>Otitis media/interna in a cat caused by the recently described species Corynebacterium provencense.</title>
        <authorList>
            <person name="Kittl S."/>
            <person name="Brodard I."/>
            <person name="Rychener L."/>
            <person name="Jores J."/>
            <person name="Roosje P."/>
            <person name="Gobeli Brawand S."/>
        </authorList>
    </citation>
    <scope>NUCLEOTIDE SEQUENCE [LARGE SCALE GENOMIC DNA]</scope>
    <source>
        <strain evidence="9">17KM38</strain>
    </source>
</reference>
<proteinExistence type="inferred from homology"/>
<protein>
    <recommendedName>
        <fullName evidence="6">ATP-dependent Clp protease proteolytic subunit</fullName>
    </recommendedName>
</protein>
<feature type="region of interest" description="Disordered" evidence="7">
    <location>
        <begin position="182"/>
        <end position="205"/>
    </location>
</feature>
<evidence type="ECO:0000256" key="7">
    <source>
        <dbReference type="SAM" id="MobiDB-lite"/>
    </source>
</evidence>
<dbReference type="STRING" id="1737425.GCA_900049755_01327"/>
<keyword evidence="5" id="KW-0720">Serine protease</keyword>
<keyword evidence="4 8" id="KW-0378">Hydrolase</keyword>
<dbReference type="AlphaFoldDB" id="A0A2Z3YPB0"/>
<dbReference type="GO" id="GO:0006515">
    <property type="term" value="P:protein quality control for misfolded or incompletely synthesized proteins"/>
    <property type="evidence" value="ECO:0007669"/>
    <property type="project" value="TreeGrafter"/>
</dbReference>
<evidence type="ECO:0000256" key="2">
    <source>
        <dbReference type="ARBA" id="ARBA00022490"/>
    </source>
</evidence>
<dbReference type="GO" id="GO:0004252">
    <property type="term" value="F:serine-type endopeptidase activity"/>
    <property type="evidence" value="ECO:0007669"/>
    <property type="project" value="InterPro"/>
</dbReference>
<dbReference type="InterPro" id="IPR001907">
    <property type="entry name" value="ClpP"/>
</dbReference>
<name>A0A2Z3YPB0_9CORY</name>
<dbReference type="InterPro" id="IPR029045">
    <property type="entry name" value="ClpP/crotonase-like_dom_sf"/>
</dbReference>
<dbReference type="Proteomes" id="UP000247696">
    <property type="component" value="Chromosome"/>
</dbReference>
<evidence type="ECO:0000313" key="8">
    <source>
        <dbReference type="EMBL" id="AWT27315.1"/>
    </source>
</evidence>
<keyword evidence="3 8" id="KW-0645">Protease</keyword>
<dbReference type="SUPFAM" id="SSF52096">
    <property type="entry name" value="ClpP/crotonase"/>
    <property type="match status" value="1"/>
</dbReference>
<evidence type="ECO:0000256" key="5">
    <source>
        <dbReference type="ARBA" id="ARBA00022825"/>
    </source>
</evidence>
<dbReference type="PANTHER" id="PTHR10381">
    <property type="entry name" value="ATP-DEPENDENT CLP PROTEASE PROTEOLYTIC SUBUNIT"/>
    <property type="match status" value="1"/>
</dbReference>
<dbReference type="GO" id="GO:0051117">
    <property type="term" value="F:ATPase binding"/>
    <property type="evidence" value="ECO:0007669"/>
    <property type="project" value="TreeGrafter"/>
</dbReference>
<evidence type="ECO:0000256" key="1">
    <source>
        <dbReference type="ARBA" id="ARBA00007039"/>
    </source>
</evidence>
<comment type="similarity">
    <text evidence="1 6">Belongs to the peptidase S14 family.</text>
</comment>
<dbReference type="Pfam" id="PF00574">
    <property type="entry name" value="CLP_protease"/>
    <property type="match status" value="1"/>
</dbReference>
<dbReference type="PRINTS" id="PR00127">
    <property type="entry name" value="CLPPROTEASEP"/>
</dbReference>
<organism evidence="8 9">
    <name type="scientific">Corynebacterium provencense</name>
    <dbReference type="NCBI Taxonomy" id="1737425"/>
    <lineage>
        <taxon>Bacteria</taxon>
        <taxon>Bacillati</taxon>
        <taxon>Actinomycetota</taxon>
        <taxon>Actinomycetes</taxon>
        <taxon>Mycobacteriales</taxon>
        <taxon>Corynebacteriaceae</taxon>
        <taxon>Corynebacterium</taxon>
    </lineage>
</organism>
<gene>
    <name evidence="8" type="primary">clpP_2</name>
    <name evidence="8" type="ORF">Csp1_25670</name>
</gene>
<dbReference type="PANTHER" id="PTHR10381:SF70">
    <property type="entry name" value="ATP-DEPENDENT CLP PROTEASE PROTEOLYTIC SUBUNIT"/>
    <property type="match status" value="1"/>
</dbReference>
<accession>A0A2Z3YPB0</accession>
<evidence type="ECO:0000256" key="3">
    <source>
        <dbReference type="ARBA" id="ARBA00022670"/>
    </source>
</evidence>
<dbReference type="Gene3D" id="3.90.226.10">
    <property type="entry name" value="2-enoyl-CoA Hydratase, Chain A, domain 1"/>
    <property type="match status" value="1"/>
</dbReference>
<dbReference type="InterPro" id="IPR023562">
    <property type="entry name" value="ClpP/TepA"/>
</dbReference>
<keyword evidence="9" id="KW-1185">Reference proteome</keyword>
<dbReference type="CDD" id="cd07016">
    <property type="entry name" value="S14_ClpP_1"/>
    <property type="match status" value="1"/>
</dbReference>
<dbReference type="EMBL" id="CP024988">
    <property type="protein sequence ID" value="AWT27315.1"/>
    <property type="molecule type" value="Genomic_DNA"/>
</dbReference>
<evidence type="ECO:0000256" key="4">
    <source>
        <dbReference type="ARBA" id="ARBA00022801"/>
    </source>
</evidence>
<dbReference type="GO" id="GO:0004176">
    <property type="term" value="F:ATP-dependent peptidase activity"/>
    <property type="evidence" value="ECO:0007669"/>
    <property type="project" value="InterPro"/>
</dbReference>
<dbReference type="RefSeq" id="WP_162620277.1">
    <property type="nucleotide sequence ID" value="NZ_CP024988.1"/>
</dbReference>